<dbReference type="OrthoDB" id="523531at2759"/>
<dbReference type="AlphaFoldDB" id="A0A2J8AEY2"/>
<sequence length="279" mass="30248">MRSRAQTSALQVIISVRPAAAAPSAASSRRGSMGTSRRSLLACSLAAALLLVAVLHAAAQEELDASPPSPPFSQDDPDAAYLFGFPFCRCTDYRCSTSPYVPVKESEEVLPNGNYKVCFRFQDNGCATGNTCCQKILQLMDKFEVMADKTCSKAVAAVTFGNVSRISSTFFDTDFSVGKLRVTNLGATRAMMQKNLMCFTIKPPCASFDAFFQSNKLGAPGLYQYSVFNAQHDLVAFYASNDLKQTLGIGQYRAGLVGWHRVRGDGRAKPRRAADVRAT</sequence>
<comment type="caution">
    <text evidence="2">The sequence shown here is derived from an EMBL/GenBank/DDBJ whole genome shotgun (WGS) entry which is preliminary data.</text>
</comment>
<name>A0A2J8AEY2_9CHLO</name>
<protein>
    <recommendedName>
        <fullName evidence="1">Pherophorin domain-containing protein</fullName>
    </recommendedName>
</protein>
<evidence type="ECO:0000313" key="2">
    <source>
        <dbReference type="EMBL" id="PNH11083.1"/>
    </source>
</evidence>
<accession>A0A2J8AEY2</accession>
<evidence type="ECO:0000313" key="3">
    <source>
        <dbReference type="Proteomes" id="UP000236333"/>
    </source>
</evidence>
<dbReference type="InterPro" id="IPR024616">
    <property type="entry name" value="Pherophorin"/>
</dbReference>
<keyword evidence="3" id="KW-1185">Reference proteome</keyword>
<evidence type="ECO:0000259" key="1">
    <source>
        <dbReference type="Pfam" id="PF12499"/>
    </source>
</evidence>
<dbReference type="Pfam" id="PF12499">
    <property type="entry name" value="DUF3707"/>
    <property type="match status" value="1"/>
</dbReference>
<dbReference type="EMBL" id="PGGS01000039">
    <property type="protein sequence ID" value="PNH11083.1"/>
    <property type="molecule type" value="Genomic_DNA"/>
</dbReference>
<feature type="domain" description="Pherophorin" evidence="1">
    <location>
        <begin position="85"/>
        <end position="231"/>
    </location>
</feature>
<reference evidence="2 3" key="1">
    <citation type="journal article" date="2017" name="Mol. Biol. Evol.">
        <title>The 4-celled Tetrabaena socialis nuclear genome reveals the essential components for genetic control of cell number at the origin of multicellularity in the volvocine lineage.</title>
        <authorList>
            <person name="Featherston J."/>
            <person name="Arakaki Y."/>
            <person name="Hanschen E.R."/>
            <person name="Ferris P.J."/>
            <person name="Michod R.E."/>
            <person name="Olson B.J.S.C."/>
            <person name="Nozaki H."/>
            <person name="Durand P.M."/>
        </authorList>
    </citation>
    <scope>NUCLEOTIDE SEQUENCE [LARGE SCALE GENOMIC DNA]</scope>
    <source>
        <strain evidence="2 3">NIES-571</strain>
    </source>
</reference>
<organism evidence="2 3">
    <name type="scientific">Tetrabaena socialis</name>
    <dbReference type="NCBI Taxonomy" id="47790"/>
    <lineage>
        <taxon>Eukaryota</taxon>
        <taxon>Viridiplantae</taxon>
        <taxon>Chlorophyta</taxon>
        <taxon>core chlorophytes</taxon>
        <taxon>Chlorophyceae</taxon>
        <taxon>CS clade</taxon>
        <taxon>Chlamydomonadales</taxon>
        <taxon>Tetrabaenaceae</taxon>
        <taxon>Tetrabaena</taxon>
    </lineage>
</organism>
<dbReference type="Proteomes" id="UP000236333">
    <property type="component" value="Unassembled WGS sequence"/>
</dbReference>
<gene>
    <name evidence="2" type="ORF">TSOC_002146</name>
</gene>
<proteinExistence type="predicted"/>